<evidence type="ECO:0000256" key="2">
    <source>
        <dbReference type="SAM" id="MobiDB-lite"/>
    </source>
</evidence>
<gene>
    <name evidence="3" type="ORF">DTER00134_LOCUS17916</name>
</gene>
<proteinExistence type="predicted"/>
<feature type="coiled-coil region" evidence="1">
    <location>
        <begin position="276"/>
        <end position="328"/>
    </location>
</feature>
<feature type="region of interest" description="Disordered" evidence="2">
    <location>
        <begin position="1"/>
        <end position="43"/>
    </location>
</feature>
<dbReference type="EMBL" id="HBIP01029638">
    <property type="protein sequence ID" value="CAE0502843.1"/>
    <property type="molecule type" value="Transcribed_RNA"/>
</dbReference>
<sequence>MATEEEPQHGYGFLKNNDKKANGAASDAQPPSSPPAIQPDDLRHKADAPIPWLRYFFPKDFDVREGSHEWGPYYHYFDVQLEPLQEDLSVKPPAWTPNAFYRLSFTHQHVSGDVDTAARVPDYRSPLDAIDLTAGNVPLFLEDSHEHMQEIMAFCRSVYTFKARTWKDAMPLVDLLRGCLKYLLEHMQQGQKLAHEYALRDALKRLDDERDRLQAEHAAAMEAAKKAWEEQSEERENNARQDERRAAADDFALQTRALSEEKDRWMQKALANEAHLKKSAETIASLERSNMALEGQLESEQSSLARLVQEQDAKAAAAKAKLTRLQGALGKARQCLVAALKAQTKEEVFAVALEGIQSALPGCNAYVAELKTKATVDSGQEGSDMMYVRSLAEHEPDGPVARGLAALNPDFLQSPLDEGSAKKGDTGFDPEAIKPELVLKYVRASKDQSFMVGQQLPFGEGVSWPTIISKQQTYVEDVANREGTVLFRKTQEQSGSYTAVPLVGRKGEVLGLLGVDQLHEGESVDAPLSPEEASFVKDMGDVLSSALQADQEKLQELVAQAKVIEDAMTTEKDDVGYIDPEPYADGKGGMMMFKSALTLLDSLSNEDFNNFMNVQRPDDASLAVVKAVLAAAGEIAENDWESLKGHFSKTLAARLAAMNPEDAWAEWQQLCSTLRPLFRIEGEVGKLDGLLEDDARSTLVTPERDENGGFNPSAMAHTREEGEMLRKTEVGRAIGRWANAVRKISAAAAFKKQMEERLARANAALMRTFQGDGSNALQELRSYRVPPRITFMVLQAVLALQGTDEADVVNWGRMRMLANYKMVKRLTEIKAKDVPFKVWPDQACMRDRNWLTLNWRDRIG</sequence>
<dbReference type="PANTHER" id="PTHR46788:SF1">
    <property type="entry name" value="EF-HAND CALCIUM-BINDING DOMAIN-CONTAINING PROTEIN 5"/>
    <property type="match status" value="1"/>
</dbReference>
<evidence type="ECO:0008006" key="4">
    <source>
        <dbReference type="Google" id="ProtNLM"/>
    </source>
</evidence>
<dbReference type="SUPFAM" id="SSF55781">
    <property type="entry name" value="GAF domain-like"/>
    <property type="match status" value="1"/>
</dbReference>
<accession>A0A7S3R5N6</accession>
<organism evidence="3">
    <name type="scientific">Dunaliella tertiolecta</name>
    <name type="common">Green alga</name>
    <dbReference type="NCBI Taxonomy" id="3047"/>
    <lineage>
        <taxon>Eukaryota</taxon>
        <taxon>Viridiplantae</taxon>
        <taxon>Chlorophyta</taxon>
        <taxon>core chlorophytes</taxon>
        <taxon>Chlorophyceae</taxon>
        <taxon>CS clade</taxon>
        <taxon>Chlamydomonadales</taxon>
        <taxon>Dunaliellaceae</taxon>
        <taxon>Dunaliella</taxon>
    </lineage>
</organism>
<feature type="region of interest" description="Disordered" evidence="2">
    <location>
        <begin position="224"/>
        <end position="245"/>
    </location>
</feature>
<evidence type="ECO:0000313" key="3">
    <source>
        <dbReference type="EMBL" id="CAE0502843.1"/>
    </source>
</evidence>
<dbReference type="Gene3D" id="1.20.920.60">
    <property type="match status" value="1"/>
</dbReference>
<dbReference type="Gene3D" id="3.30.450.40">
    <property type="match status" value="1"/>
</dbReference>
<name>A0A7S3R5N6_DUNTE</name>
<protein>
    <recommendedName>
        <fullName evidence="4">GAF domain-containing protein</fullName>
    </recommendedName>
</protein>
<evidence type="ECO:0000256" key="1">
    <source>
        <dbReference type="SAM" id="Coils"/>
    </source>
</evidence>
<dbReference type="InterPro" id="IPR029016">
    <property type="entry name" value="GAF-like_dom_sf"/>
</dbReference>
<reference evidence="3" key="1">
    <citation type="submission" date="2021-01" db="EMBL/GenBank/DDBJ databases">
        <authorList>
            <person name="Corre E."/>
            <person name="Pelletier E."/>
            <person name="Niang G."/>
            <person name="Scheremetjew M."/>
            <person name="Finn R."/>
            <person name="Kale V."/>
            <person name="Holt S."/>
            <person name="Cochrane G."/>
            <person name="Meng A."/>
            <person name="Brown T."/>
            <person name="Cohen L."/>
        </authorList>
    </citation>
    <scope>NUCLEOTIDE SEQUENCE</scope>
    <source>
        <strain evidence="3">CCMP1320</strain>
    </source>
</reference>
<dbReference type="PANTHER" id="PTHR46788">
    <property type="entry name" value="EF-HAND CALCIUM-BINDING DOMAIN-CONTAINING PROTEIN 5"/>
    <property type="match status" value="1"/>
</dbReference>
<keyword evidence="1" id="KW-0175">Coiled coil</keyword>
<dbReference type="AlphaFoldDB" id="A0A7S3R5N6"/>